<organism evidence="1 2">
    <name type="scientific">Henriciella mobilis</name>
    <dbReference type="NCBI Taxonomy" id="2305467"/>
    <lineage>
        <taxon>Bacteria</taxon>
        <taxon>Pseudomonadati</taxon>
        <taxon>Pseudomonadota</taxon>
        <taxon>Alphaproteobacteria</taxon>
        <taxon>Hyphomonadales</taxon>
        <taxon>Hyphomonadaceae</taxon>
        <taxon>Henriciella</taxon>
    </lineage>
</organism>
<evidence type="ECO:0000313" key="1">
    <source>
        <dbReference type="EMBL" id="RIJ26778.1"/>
    </source>
</evidence>
<reference evidence="1 2" key="1">
    <citation type="submission" date="2018-08" db="EMBL/GenBank/DDBJ databases">
        <title>Henriciella mobilis sp. nov., isolated from seawater.</title>
        <authorList>
            <person name="Cheng H."/>
            <person name="Wu Y.-H."/>
            <person name="Xu X.-W."/>
            <person name="Guo L.-L."/>
        </authorList>
    </citation>
    <scope>NUCLEOTIDE SEQUENCE [LARGE SCALE GENOMIC DNA]</scope>
    <source>
        <strain evidence="1 2">JN25</strain>
    </source>
</reference>
<gene>
    <name evidence="1" type="ORF">D1223_17705</name>
</gene>
<sequence length="272" mass="30358">MSSPPRRPPYMPFLTGPPDIAVGLKPIPESKWLLPDTEEEAWLPGKRIIMATRPHDTVLGDTDGEHARELLSLIGEALGDSPHHSWDNALEAAASLVSDDLCLLEQDDEGDWILTAAVVAAPTYWWPDEQIGRSLFGLHHPVPGGDPHLARRINRVFDNLQPGKVLERFNWTVQAEGTRHTPERPAAEGITPEQLFLRVERQTIRKLPETEAICFTIRVCMDPLLPILADPDVREAFEDAWIGTAPEIRAYKGWDQLEPLVRQACRQSAGAS</sequence>
<dbReference type="InterPro" id="IPR021848">
    <property type="entry name" value="HODM_asu-like"/>
</dbReference>
<name>A0A399R614_9PROT</name>
<protein>
    <submittedName>
        <fullName evidence="1">DUF3445 domain-containing protein</fullName>
    </submittedName>
</protein>
<accession>A0A399R614</accession>
<dbReference type="Pfam" id="PF11927">
    <property type="entry name" value="HODM_asu-like"/>
    <property type="match status" value="1"/>
</dbReference>
<evidence type="ECO:0000313" key="2">
    <source>
        <dbReference type="Proteomes" id="UP000266385"/>
    </source>
</evidence>
<keyword evidence="2" id="KW-1185">Reference proteome</keyword>
<dbReference type="Proteomes" id="UP000266385">
    <property type="component" value="Unassembled WGS sequence"/>
</dbReference>
<dbReference type="EMBL" id="QWFX01000016">
    <property type="protein sequence ID" value="RIJ26778.1"/>
    <property type="molecule type" value="Genomic_DNA"/>
</dbReference>
<dbReference type="RefSeq" id="WP_119377671.1">
    <property type="nucleotide sequence ID" value="NZ_QWFX01000016.1"/>
</dbReference>
<proteinExistence type="predicted"/>
<comment type="caution">
    <text evidence="1">The sequence shown here is derived from an EMBL/GenBank/DDBJ whole genome shotgun (WGS) entry which is preliminary data.</text>
</comment>
<dbReference type="AlphaFoldDB" id="A0A399R614"/>
<dbReference type="OrthoDB" id="5242510at2"/>